<sequence>MEVNQKQWDVFEKVFKTAVEAGLQGVQLTLLKAIDDLFNIDLPEEGSSSQGA</sequence>
<accession>A0A5N6VXS5</accession>
<gene>
    <name evidence="1" type="ORF">BDV41DRAFT_536816</name>
</gene>
<name>A0A5N6VXS5_9EURO</name>
<dbReference type="Proteomes" id="UP000325433">
    <property type="component" value="Unassembled WGS sequence"/>
</dbReference>
<proteinExistence type="predicted"/>
<keyword evidence="2" id="KW-1185">Reference proteome</keyword>
<organism evidence="1 2">
    <name type="scientific">Aspergillus transmontanensis</name>
    <dbReference type="NCBI Taxonomy" id="1034304"/>
    <lineage>
        <taxon>Eukaryota</taxon>
        <taxon>Fungi</taxon>
        <taxon>Dikarya</taxon>
        <taxon>Ascomycota</taxon>
        <taxon>Pezizomycotina</taxon>
        <taxon>Eurotiomycetes</taxon>
        <taxon>Eurotiomycetidae</taxon>
        <taxon>Eurotiales</taxon>
        <taxon>Aspergillaceae</taxon>
        <taxon>Aspergillus</taxon>
        <taxon>Aspergillus subgen. Circumdati</taxon>
    </lineage>
</organism>
<reference evidence="2" key="1">
    <citation type="submission" date="2019-04" db="EMBL/GenBank/DDBJ databases">
        <title>Friends and foes A comparative genomics studyof 23 Aspergillus species from section Flavi.</title>
        <authorList>
            <consortium name="DOE Joint Genome Institute"/>
            <person name="Kjaerbolling I."/>
            <person name="Vesth T."/>
            <person name="Frisvad J.C."/>
            <person name="Nybo J.L."/>
            <person name="Theobald S."/>
            <person name="Kildgaard S."/>
            <person name="Isbrandt T."/>
            <person name="Kuo A."/>
            <person name="Sato A."/>
            <person name="Lyhne E.K."/>
            <person name="Kogle M.E."/>
            <person name="Wiebenga A."/>
            <person name="Kun R.S."/>
            <person name="Lubbers R.J."/>
            <person name="Makela M.R."/>
            <person name="Barry K."/>
            <person name="Chovatia M."/>
            <person name="Clum A."/>
            <person name="Daum C."/>
            <person name="Haridas S."/>
            <person name="He G."/>
            <person name="LaButti K."/>
            <person name="Lipzen A."/>
            <person name="Mondo S."/>
            <person name="Riley R."/>
            <person name="Salamov A."/>
            <person name="Simmons B.A."/>
            <person name="Magnuson J.K."/>
            <person name="Henrissat B."/>
            <person name="Mortensen U.H."/>
            <person name="Larsen T.O."/>
            <person name="Devries R.P."/>
            <person name="Grigoriev I.V."/>
            <person name="Machida M."/>
            <person name="Baker S.E."/>
            <person name="Andersen M.R."/>
        </authorList>
    </citation>
    <scope>NUCLEOTIDE SEQUENCE [LARGE SCALE GENOMIC DNA]</scope>
    <source>
        <strain evidence="2">CBS 130015</strain>
    </source>
</reference>
<dbReference type="EMBL" id="ML738326">
    <property type="protein sequence ID" value="KAE8313283.1"/>
    <property type="molecule type" value="Genomic_DNA"/>
</dbReference>
<evidence type="ECO:0000313" key="2">
    <source>
        <dbReference type="Proteomes" id="UP000325433"/>
    </source>
</evidence>
<dbReference type="AlphaFoldDB" id="A0A5N6VXS5"/>
<protein>
    <submittedName>
        <fullName evidence="1">Uncharacterized protein</fullName>
    </submittedName>
</protein>
<evidence type="ECO:0000313" key="1">
    <source>
        <dbReference type="EMBL" id="KAE8313283.1"/>
    </source>
</evidence>